<evidence type="ECO:0000256" key="6">
    <source>
        <dbReference type="ARBA" id="ARBA00022842"/>
    </source>
</evidence>
<dbReference type="PANTHER" id="PTHR30001">
    <property type="entry name" value="RIBONUCLEASE"/>
    <property type="match status" value="1"/>
</dbReference>
<keyword evidence="7" id="KW-0694">RNA-binding</keyword>
<evidence type="ECO:0000259" key="8">
    <source>
        <dbReference type="Pfam" id="PF10150"/>
    </source>
</evidence>
<dbReference type="GO" id="GO:0016787">
    <property type="term" value="F:hydrolase activity"/>
    <property type="evidence" value="ECO:0007669"/>
    <property type="project" value="UniProtKB-KW"/>
</dbReference>
<proteinExistence type="predicted"/>
<feature type="domain" description="RNA-binding protein AU-1/Ribonuclease E/G" evidence="8">
    <location>
        <begin position="1"/>
        <end position="122"/>
    </location>
</feature>
<protein>
    <submittedName>
        <fullName evidence="9">Ribonuclease G</fullName>
        <ecNumber evidence="9">3.1.26.-</ecNumber>
    </submittedName>
</protein>
<evidence type="ECO:0000256" key="5">
    <source>
        <dbReference type="ARBA" id="ARBA00022801"/>
    </source>
</evidence>
<evidence type="ECO:0000256" key="1">
    <source>
        <dbReference type="ARBA" id="ARBA00001946"/>
    </source>
</evidence>
<comment type="cofactor">
    <cofactor evidence="1">
        <name>Mg(2+)</name>
        <dbReference type="ChEBI" id="CHEBI:18420"/>
    </cofactor>
</comment>
<dbReference type="EC" id="3.1.26.-" evidence="9"/>
<keyword evidence="6" id="KW-0460">Magnesium</keyword>
<comment type="caution">
    <text evidence="9">The sequence shown here is derived from an EMBL/GenBank/DDBJ whole genome shotgun (WGS) entry which is preliminary data.</text>
</comment>
<evidence type="ECO:0000256" key="7">
    <source>
        <dbReference type="ARBA" id="ARBA00022884"/>
    </source>
</evidence>
<dbReference type="GO" id="GO:0003723">
    <property type="term" value="F:RNA binding"/>
    <property type="evidence" value="ECO:0007669"/>
    <property type="project" value="UniProtKB-KW"/>
</dbReference>
<accession>A0A645I6L4</accession>
<dbReference type="InterPro" id="IPR004659">
    <property type="entry name" value="RNase_E/G"/>
</dbReference>
<evidence type="ECO:0000256" key="4">
    <source>
        <dbReference type="ARBA" id="ARBA00022759"/>
    </source>
</evidence>
<sequence length="172" mass="19655">MPTVSYVGVSRRISDEAERNRLRAILEEIKPDNVGVIVRTAAEGKSREEFKKDIDFLVRMWERIKQREAMFSGPRLIHADEQLMFRVIRDMLTPDIDHIAINDNDTFEKLGLIADVISPQLKYSSTWAQLTLDTPIARIFPSFFSARSASIVSEMGVKYGGADCQWVMKISM</sequence>
<reference evidence="9" key="1">
    <citation type="submission" date="2019-08" db="EMBL/GenBank/DDBJ databases">
        <authorList>
            <person name="Kucharzyk K."/>
            <person name="Murdoch R.W."/>
            <person name="Higgins S."/>
            <person name="Loffler F."/>
        </authorList>
    </citation>
    <scope>NUCLEOTIDE SEQUENCE</scope>
</reference>
<dbReference type="GO" id="GO:0046872">
    <property type="term" value="F:metal ion binding"/>
    <property type="evidence" value="ECO:0007669"/>
    <property type="project" value="UniProtKB-KW"/>
</dbReference>
<name>A0A645I6L4_9ZZZZ</name>
<keyword evidence="3" id="KW-0479">Metal-binding</keyword>
<keyword evidence="4" id="KW-0255">Endonuclease</keyword>
<dbReference type="EMBL" id="VSSQ01107927">
    <property type="protein sequence ID" value="MPN46888.1"/>
    <property type="molecule type" value="Genomic_DNA"/>
</dbReference>
<evidence type="ECO:0000256" key="3">
    <source>
        <dbReference type="ARBA" id="ARBA00022723"/>
    </source>
</evidence>
<dbReference type="GO" id="GO:0006364">
    <property type="term" value="P:rRNA processing"/>
    <property type="evidence" value="ECO:0007669"/>
    <property type="project" value="TreeGrafter"/>
</dbReference>
<keyword evidence="2" id="KW-0540">Nuclease</keyword>
<organism evidence="9">
    <name type="scientific">bioreactor metagenome</name>
    <dbReference type="NCBI Taxonomy" id="1076179"/>
    <lineage>
        <taxon>unclassified sequences</taxon>
        <taxon>metagenomes</taxon>
        <taxon>ecological metagenomes</taxon>
    </lineage>
</organism>
<dbReference type="GO" id="GO:0004540">
    <property type="term" value="F:RNA nuclease activity"/>
    <property type="evidence" value="ECO:0007669"/>
    <property type="project" value="InterPro"/>
</dbReference>
<dbReference type="InterPro" id="IPR019307">
    <property type="entry name" value="RNA-bd_AU-1/RNase_E/G"/>
</dbReference>
<gene>
    <name evidence="9" type="primary">rng_21</name>
    <name evidence="9" type="ORF">SDC9_194487</name>
</gene>
<evidence type="ECO:0000256" key="2">
    <source>
        <dbReference type="ARBA" id="ARBA00022722"/>
    </source>
</evidence>
<evidence type="ECO:0000313" key="9">
    <source>
        <dbReference type="EMBL" id="MPN46888.1"/>
    </source>
</evidence>
<dbReference type="GO" id="GO:0004519">
    <property type="term" value="F:endonuclease activity"/>
    <property type="evidence" value="ECO:0007669"/>
    <property type="project" value="UniProtKB-KW"/>
</dbReference>
<dbReference type="Pfam" id="PF10150">
    <property type="entry name" value="RNase_E_G"/>
    <property type="match status" value="1"/>
</dbReference>
<dbReference type="AlphaFoldDB" id="A0A645I6L4"/>
<dbReference type="GO" id="GO:0005737">
    <property type="term" value="C:cytoplasm"/>
    <property type="evidence" value="ECO:0007669"/>
    <property type="project" value="TreeGrafter"/>
</dbReference>
<dbReference type="PANTHER" id="PTHR30001:SF1">
    <property type="entry name" value="RIBONUCLEASE E_G-LIKE PROTEIN, CHLOROPLASTIC"/>
    <property type="match status" value="1"/>
</dbReference>
<keyword evidence="5 9" id="KW-0378">Hydrolase</keyword>